<evidence type="ECO:0000313" key="2">
    <source>
        <dbReference type="EMBL" id="GBP77319.1"/>
    </source>
</evidence>
<reference evidence="2 3" key="1">
    <citation type="journal article" date="2019" name="Commun. Biol.">
        <title>The bagworm genome reveals a unique fibroin gene that provides high tensile strength.</title>
        <authorList>
            <person name="Kono N."/>
            <person name="Nakamura H."/>
            <person name="Ohtoshi R."/>
            <person name="Tomita M."/>
            <person name="Numata K."/>
            <person name="Arakawa K."/>
        </authorList>
    </citation>
    <scope>NUCLEOTIDE SEQUENCE [LARGE SCALE GENOMIC DNA]</scope>
</reference>
<organism evidence="2 3">
    <name type="scientific">Eumeta variegata</name>
    <name type="common">Bagworm moth</name>
    <name type="synonym">Eumeta japonica</name>
    <dbReference type="NCBI Taxonomy" id="151549"/>
    <lineage>
        <taxon>Eukaryota</taxon>
        <taxon>Metazoa</taxon>
        <taxon>Ecdysozoa</taxon>
        <taxon>Arthropoda</taxon>
        <taxon>Hexapoda</taxon>
        <taxon>Insecta</taxon>
        <taxon>Pterygota</taxon>
        <taxon>Neoptera</taxon>
        <taxon>Endopterygota</taxon>
        <taxon>Lepidoptera</taxon>
        <taxon>Glossata</taxon>
        <taxon>Ditrysia</taxon>
        <taxon>Tineoidea</taxon>
        <taxon>Psychidae</taxon>
        <taxon>Oiketicinae</taxon>
        <taxon>Eumeta</taxon>
    </lineage>
</organism>
<gene>
    <name evidence="2" type="ORF">EVAR_38137_1</name>
</gene>
<dbReference type="EMBL" id="BGZK01001326">
    <property type="protein sequence ID" value="GBP77319.1"/>
    <property type="molecule type" value="Genomic_DNA"/>
</dbReference>
<sequence length="102" mass="11598">MWNPPTNKRYLFNSTCKTLYTAADPNPKIRQLDGDDSRKKIYSKKWPAFGFIHCNYNNGNTGLVHLESAVREPDALRLAGQSTRARRLRASAKNTSDKGRND</sequence>
<feature type="region of interest" description="Disordered" evidence="1">
    <location>
        <begin position="80"/>
        <end position="102"/>
    </location>
</feature>
<dbReference type="Proteomes" id="UP000299102">
    <property type="component" value="Unassembled WGS sequence"/>
</dbReference>
<comment type="caution">
    <text evidence="2">The sequence shown here is derived from an EMBL/GenBank/DDBJ whole genome shotgun (WGS) entry which is preliminary data.</text>
</comment>
<evidence type="ECO:0000256" key="1">
    <source>
        <dbReference type="SAM" id="MobiDB-lite"/>
    </source>
</evidence>
<name>A0A4C1YRR0_EUMVA</name>
<dbReference type="AlphaFoldDB" id="A0A4C1YRR0"/>
<evidence type="ECO:0000313" key="3">
    <source>
        <dbReference type="Proteomes" id="UP000299102"/>
    </source>
</evidence>
<keyword evidence="3" id="KW-1185">Reference proteome</keyword>
<proteinExistence type="predicted"/>
<protein>
    <submittedName>
        <fullName evidence="2">Uncharacterized protein</fullName>
    </submittedName>
</protein>
<accession>A0A4C1YRR0</accession>